<comment type="caution">
    <text evidence="2">The sequence shown here is derived from an EMBL/GenBank/DDBJ whole genome shotgun (WGS) entry which is preliminary data.</text>
</comment>
<protein>
    <recommendedName>
        <fullName evidence="4">DUF2282 domain-containing protein</fullName>
    </recommendedName>
</protein>
<feature type="chain" id="PRO_5041302546" description="DUF2282 domain-containing protein" evidence="1">
    <location>
        <begin position="19"/>
        <end position="109"/>
    </location>
</feature>
<reference evidence="2" key="1">
    <citation type="submission" date="2022-09" db="EMBL/GenBank/DDBJ databases">
        <title>Intensive care unit water sources are persistently colonized with multi-drug resistant bacteria and are the site of extensive horizontal gene transfer of antibiotic resistance genes.</title>
        <authorList>
            <person name="Diorio-Toth L."/>
        </authorList>
    </citation>
    <scope>NUCLEOTIDE SEQUENCE</scope>
    <source>
        <strain evidence="2">GD03843</strain>
    </source>
</reference>
<proteinExistence type="predicted"/>
<sequence>MIKTIIPTAMTMASMALAPSRAQMLGNTCALLCADWAGALDAGAFDGLFFCLPGAGAAETGNGAWQLKHCVLEAGFCQLQRGHCMETGILVMPGPYNHDRSADDTQVLR</sequence>
<feature type="signal peptide" evidence="1">
    <location>
        <begin position="1"/>
        <end position="18"/>
    </location>
</feature>
<name>A0AA42IVM8_9BURK</name>
<evidence type="ECO:0008006" key="4">
    <source>
        <dbReference type="Google" id="ProtNLM"/>
    </source>
</evidence>
<dbReference type="RefSeq" id="WP_279995015.1">
    <property type="nucleotide sequence ID" value="NZ_JAOCDZ010000005.1"/>
</dbReference>
<dbReference type="AlphaFoldDB" id="A0AA42IVM8"/>
<dbReference type="Proteomes" id="UP001161094">
    <property type="component" value="Unassembled WGS sequence"/>
</dbReference>
<gene>
    <name evidence="2" type="ORF">N5D93_09485</name>
</gene>
<evidence type="ECO:0000256" key="1">
    <source>
        <dbReference type="SAM" id="SignalP"/>
    </source>
</evidence>
<organism evidence="2 3">
    <name type="scientific">Achromobacter spanius</name>
    <dbReference type="NCBI Taxonomy" id="217203"/>
    <lineage>
        <taxon>Bacteria</taxon>
        <taxon>Pseudomonadati</taxon>
        <taxon>Pseudomonadota</taxon>
        <taxon>Betaproteobacteria</taxon>
        <taxon>Burkholderiales</taxon>
        <taxon>Alcaligenaceae</taxon>
        <taxon>Achromobacter</taxon>
    </lineage>
</organism>
<accession>A0AA42IVM8</accession>
<evidence type="ECO:0000313" key="2">
    <source>
        <dbReference type="EMBL" id="MDH0736040.1"/>
    </source>
</evidence>
<keyword evidence="1" id="KW-0732">Signal</keyword>
<dbReference type="EMBL" id="JAOCDZ010000005">
    <property type="protein sequence ID" value="MDH0736040.1"/>
    <property type="molecule type" value="Genomic_DNA"/>
</dbReference>
<evidence type="ECO:0000313" key="3">
    <source>
        <dbReference type="Proteomes" id="UP001161094"/>
    </source>
</evidence>